<feature type="domain" description="HTH gntR-type" evidence="4">
    <location>
        <begin position="13"/>
        <end position="80"/>
    </location>
</feature>
<dbReference type="InterPro" id="IPR008920">
    <property type="entry name" value="TF_FadR/GntR_C"/>
</dbReference>
<evidence type="ECO:0000259" key="4">
    <source>
        <dbReference type="PROSITE" id="PS50949"/>
    </source>
</evidence>
<sequence length="235" mass="25411">MPIPQGGLPSTRGLLRDEVYARLCDAIVDGTFRPGEQLRDNEIAHWLGVSRTPVREALLRLARIGLVISTPGKSTLVADIEPQTVRDAQEVVTALHELAVRTAIPFIRPGDIETMRRANRRFEAALAAGDADAAIRADDDLHGVAVAVTANLAICSVLEQYVPVLRRAERLRFSSLSGRRSVTWHERLISAMEVGDADAAAAASTAAWSTLARLIDLERAIDHANGATDAGRPTR</sequence>
<dbReference type="SUPFAM" id="SSF48008">
    <property type="entry name" value="GntR ligand-binding domain-like"/>
    <property type="match status" value="1"/>
</dbReference>
<keyword evidence="1" id="KW-0805">Transcription regulation</keyword>
<organism evidence="5 6">
    <name type="scientific">Candidatus Phosphoribacter hodrii</name>
    <dbReference type="NCBI Taxonomy" id="2953743"/>
    <lineage>
        <taxon>Bacteria</taxon>
        <taxon>Bacillati</taxon>
        <taxon>Actinomycetota</taxon>
        <taxon>Actinomycetes</taxon>
        <taxon>Micrococcales</taxon>
        <taxon>Dermatophilaceae</taxon>
        <taxon>Candidatus Phosphoribacter</taxon>
    </lineage>
</organism>
<dbReference type="EMBL" id="JADJIB010000005">
    <property type="protein sequence ID" value="MBK7274224.1"/>
    <property type="molecule type" value="Genomic_DNA"/>
</dbReference>
<dbReference type="PANTHER" id="PTHR43537:SF45">
    <property type="entry name" value="GNTR FAMILY REGULATORY PROTEIN"/>
    <property type="match status" value="1"/>
</dbReference>
<dbReference type="Gene3D" id="1.10.10.10">
    <property type="entry name" value="Winged helix-like DNA-binding domain superfamily/Winged helix DNA-binding domain"/>
    <property type="match status" value="1"/>
</dbReference>
<dbReference type="Pfam" id="PF07729">
    <property type="entry name" value="FCD"/>
    <property type="match status" value="1"/>
</dbReference>
<dbReference type="PROSITE" id="PS50949">
    <property type="entry name" value="HTH_GNTR"/>
    <property type="match status" value="1"/>
</dbReference>
<evidence type="ECO:0000313" key="5">
    <source>
        <dbReference type="EMBL" id="MBK7274224.1"/>
    </source>
</evidence>
<dbReference type="SUPFAM" id="SSF46785">
    <property type="entry name" value="Winged helix' DNA-binding domain"/>
    <property type="match status" value="1"/>
</dbReference>
<dbReference type="SMART" id="SM00345">
    <property type="entry name" value="HTH_GNTR"/>
    <property type="match status" value="1"/>
</dbReference>
<dbReference type="InterPro" id="IPR036390">
    <property type="entry name" value="WH_DNA-bd_sf"/>
</dbReference>
<comment type="caution">
    <text evidence="5">The sequence shown here is derived from an EMBL/GenBank/DDBJ whole genome shotgun (WGS) entry which is preliminary data.</text>
</comment>
<dbReference type="Gene3D" id="1.20.120.530">
    <property type="entry name" value="GntR ligand-binding domain-like"/>
    <property type="match status" value="1"/>
</dbReference>
<name>A0A935M7R8_9MICO</name>
<protein>
    <submittedName>
        <fullName evidence="5">GntR family transcriptional regulator</fullName>
    </submittedName>
</protein>
<dbReference type="SMART" id="SM00895">
    <property type="entry name" value="FCD"/>
    <property type="match status" value="1"/>
</dbReference>
<dbReference type="GO" id="GO:0003700">
    <property type="term" value="F:DNA-binding transcription factor activity"/>
    <property type="evidence" value="ECO:0007669"/>
    <property type="project" value="InterPro"/>
</dbReference>
<evidence type="ECO:0000256" key="2">
    <source>
        <dbReference type="ARBA" id="ARBA00023125"/>
    </source>
</evidence>
<evidence type="ECO:0000313" key="6">
    <source>
        <dbReference type="Proteomes" id="UP000726105"/>
    </source>
</evidence>
<dbReference type="AlphaFoldDB" id="A0A935M7R8"/>
<gene>
    <name evidence="5" type="ORF">IPI13_14015</name>
</gene>
<evidence type="ECO:0000256" key="1">
    <source>
        <dbReference type="ARBA" id="ARBA00023015"/>
    </source>
</evidence>
<dbReference type="Proteomes" id="UP000726105">
    <property type="component" value="Unassembled WGS sequence"/>
</dbReference>
<keyword evidence="3" id="KW-0804">Transcription</keyword>
<dbReference type="InterPro" id="IPR011711">
    <property type="entry name" value="GntR_C"/>
</dbReference>
<dbReference type="GO" id="GO:0003677">
    <property type="term" value="F:DNA binding"/>
    <property type="evidence" value="ECO:0007669"/>
    <property type="project" value="UniProtKB-KW"/>
</dbReference>
<keyword evidence="2" id="KW-0238">DNA-binding</keyword>
<evidence type="ECO:0000256" key="3">
    <source>
        <dbReference type="ARBA" id="ARBA00023163"/>
    </source>
</evidence>
<dbReference type="InterPro" id="IPR000524">
    <property type="entry name" value="Tscrpt_reg_HTH_GntR"/>
</dbReference>
<reference evidence="5 6" key="1">
    <citation type="submission" date="2020-10" db="EMBL/GenBank/DDBJ databases">
        <title>Connecting structure to function with the recovery of over 1000 high-quality activated sludge metagenome-assembled genomes encoding full-length rRNA genes using long-read sequencing.</title>
        <authorList>
            <person name="Singleton C.M."/>
            <person name="Petriglieri F."/>
            <person name="Kristensen J.M."/>
            <person name="Kirkegaard R.H."/>
            <person name="Michaelsen T.Y."/>
            <person name="Andersen M.H."/>
            <person name="Karst S.M."/>
            <person name="Dueholm M.S."/>
            <person name="Nielsen P.H."/>
            <person name="Albertsen M."/>
        </authorList>
    </citation>
    <scope>NUCLEOTIDE SEQUENCE [LARGE SCALE GENOMIC DNA]</scope>
    <source>
        <strain evidence="5">Ega_18-Q3-R5-49_MAXAC.001</strain>
    </source>
</reference>
<dbReference type="InterPro" id="IPR036388">
    <property type="entry name" value="WH-like_DNA-bd_sf"/>
</dbReference>
<dbReference type="CDD" id="cd07377">
    <property type="entry name" value="WHTH_GntR"/>
    <property type="match status" value="1"/>
</dbReference>
<accession>A0A935M7R8</accession>
<dbReference type="PANTHER" id="PTHR43537">
    <property type="entry name" value="TRANSCRIPTIONAL REGULATOR, GNTR FAMILY"/>
    <property type="match status" value="1"/>
</dbReference>
<dbReference type="Pfam" id="PF00392">
    <property type="entry name" value="GntR"/>
    <property type="match status" value="1"/>
</dbReference>
<proteinExistence type="predicted"/>